<dbReference type="Gene3D" id="3.90.199.10">
    <property type="entry name" value="Topoisomerase II, domain 5"/>
    <property type="match status" value="1"/>
</dbReference>
<comment type="similarity">
    <text evidence="3">Belongs to the type II topoisomerase family.</text>
</comment>
<gene>
    <name evidence="15" type="ORF">CTI12_AA450320</name>
</gene>
<dbReference type="InterPro" id="IPR002205">
    <property type="entry name" value="Topo_IIA_dom_A"/>
</dbReference>
<dbReference type="PROSITE" id="PS52040">
    <property type="entry name" value="TOPO_IIA"/>
    <property type="match status" value="1"/>
</dbReference>
<dbReference type="Pfam" id="PF16898">
    <property type="entry name" value="TOPRIM_C"/>
    <property type="match status" value="1"/>
</dbReference>
<keyword evidence="12" id="KW-0175">Coiled coil</keyword>
<proteinExistence type="inferred from homology"/>
<dbReference type="Gene3D" id="1.10.268.10">
    <property type="entry name" value="Topoisomerase, domain 3"/>
    <property type="match status" value="1"/>
</dbReference>
<keyword evidence="9 11" id="KW-0238">DNA-binding</keyword>
<comment type="caution">
    <text evidence="15">The sequence shown here is derived from an EMBL/GenBank/DDBJ whole genome shotgun (WGS) entry which is preliminary data.</text>
</comment>
<organism evidence="15 16">
    <name type="scientific">Artemisia annua</name>
    <name type="common">Sweet wormwood</name>
    <dbReference type="NCBI Taxonomy" id="35608"/>
    <lineage>
        <taxon>Eukaryota</taxon>
        <taxon>Viridiplantae</taxon>
        <taxon>Streptophyta</taxon>
        <taxon>Embryophyta</taxon>
        <taxon>Tracheophyta</taxon>
        <taxon>Spermatophyta</taxon>
        <taxon>Magnoliopsida</taxon>
        <taxon>eudicotyledons</taxon>
        <taxon>Gunneridae</taxon>
        <taxon>Pentapetalae</taxon>
        <taxon>asterids</taxon>
        <taxon>campanulids</taxon>
        <taxon>Asterales</taxon>
        <taxon>Asteraceae</taxon>
        <taxon>Asteroideae</taxon>
        <taxon>Anthemideae</taxon>
        <taxon>Artemisiinae</taxon>
        <taxon>Artemisia</taxon>
    </lineage>
</organism>
<evidence type="ECO:0000313" key="16">
    <source>
        <dbReference type="Proteomes" id="UP000245207"/>
    </source>
</evidence>
<dbReference type="GO" id="GO:0005524">
    <property type="term" value="F:ATP binding"/>
    <property type="evidence" value="ECO:0007669"/>
    <property type="project" value="UniProtKB-KW"/>
</dbReference>
<reference evidence="15 16" key="1">
    <citation type="journal article" date="2018" name="Mol. Plant">
        <title>The genome of Artemisia annua provides insight into the evolution of Asteraceae family and artemisinin biosynthesis.</title>
        <authorList>
            <person name="Shen Q."/>
            <person name="Zhang L."/>
            <person name="Liao Z."/>
            <person name="Wang S."/>
            <person name="Yan T."/>
            <person name="Shi P."/>
            <person name="Liu M."/>
            <person name="Fu X."/>
            <person name="Pan Q."/>
            <person name="Wang Y."/>
            <person name="Lv Z."/>
            <person name="Lu X."/>
            <person name="Zhang F."/>
            <person name="Jiang W."/>
            <person name="Ma Y."/>
            <person name="Chen M."/>
            <person name="Hao X."/>
            <person name="Li L."/>
            <person name="Tang Y."/>
            <person name="Lv G."/>
            <person name="Zhou Y."/>
            <person name="Sun X."/>
            <person name="Brodelius P.E."/>
            <person name="Rose J.K.C."/>
            <person name="Tang K."/>
        </authorList>
    </citation>
    <scope>NUCLEOTIDE SEQUENCE [LARGE SCALE GENOMIC DNA]</scope>
    <source>
        <strain evidence="16">cv. Huhao1</strain>
        <tissue evidence="15">Leaf</tissue>
    </source>
</reference>
<evidence type="ECO:0000256" key="10">
    <source>
        <dbReference type="ARBA" id="ARBA00023235"/>
    </source>
</evidence>
<dbReference type="STRING" id="35608.A0A2U1LV94"/>
<dbReference type="SMART" id="SM00433">
    <property type="entry name" value="TOP2c"/>
    <property type="match status" value="1"/>
</dbReference>
<dbReference type="GO" id="GO:0005634">
    <property type="term" value="C:nucleus"/>
    <property type="evidence" value="ECO:0007669"/>
    <property type="project" value="TreeGrafter"/>
</dbReference>
<feature type="region of interest" description="Disordered" evidence="13">
    <location>
        <begin position="688"/>
        <end position="731"/>
    </location>
</feature>
<dbReference type="PRINTS" id="PR00418">
    <property type="entry name" value="TPI2FAMILY"/>
</dbReference>
<dbReference type="SUPFAM" id="SSF56719">
    <property type="entry name" value="Type II DNA topoisomerase"/>
    <property type="match status" value="1"/>
</dbReference>
<dbReference type="PANTHER" id="PTHR10169:SF38">
    <property type="entry name" value="DNA TOPOISOMERASE 2"/>
    <property type="match status" value="1"/>
</dbReference>
<dbReference type="Gene3D" id="3.30.1490.30">
    <property type="match status" value="1"/>
</dbReference>
<evidence type="ECO:0000256" key="1">
    <source>
        <dbReference type="ARBA" id="ARBA00000185"/>
    </source>
</evidence>
<dbReference type="GO" id="GO:0006265">
    <property type="term" value="P:DNA topological change"/>
    <property type="evidence" value="ECO:0007669"/>
    <property type="project" value="InterPro"/>
</dbReference>
<feature type="domain" description="Topo IIA-type catalytic" evidence="14">
    <location>
        <begin position="292"/>
        <end position="471"/>
    </location>
</feature>
<dbReference type="InterPro" id="IPR001241">
    <property type="entry name" value="Topo_IIA"/>
</dbReference>
<evidence type="ECO:0000313" key="15">
    <source>
        <dbReference type="EMBL" id="PWA52908.1"/>
    </source>
</evidence>
<evidence type="ECO:0000256" key="4">
    <source>
        <dbReference type="ARBA" id="ARBA00012895"/>
    </source>
</evidence>
<evidence type="ECO:0000256" key="12">
    <source>
        <dbReference type="SAM" id="Coils"/>
    </source>
</evidence>
<keyword evidence="7" id="KW-0067">ATP-binding</keyword>
<evidence type="ECO:0000256" key="7">
    <source>
        <dbReference type="ARBA" id="ARBA00022840"/>
    </source>
</evidence>
<evidence type="ECO:0000256" key="6">
    <source>
        <dbReference type="ARBA" id="ARBA00022741"/>
    </source>
</evidence>
<dbReference type="PANTHER" id="PTHR10169">
    <property type="entry name" value="DNA TOPOISOMERASE/GYRASE"/>
    <property type="match status" value="1"/>
</dbReference>
<dbReference type="InterPro" id="IPR013757">
    <property type="entry name" value="Topo_IIA_A_a_sf"/>
</dbReference>
<dbReference type="EMBL" id="PKPP01007617">
    <property type="protein sequence ID" value="PWA52908.1"/>
    <property type="molecule type" value="Genomic_DNA"/>
</dbReference>
<comment type="cofactor">
    <cofactor evidence="2">
        <name>Mg(2+)</name>
        <dbReference type="ChEBI" id="CHEBI:18420"/>
    </cofactor>
</comment>
<dbReference type="GO" id="GO:0000819">
    <property type="term" value="P:sister chromatid segregation"/>
    <property type="evidence" value="ECO:0007669"/>
    <property type="project" value="TreeGrafter"/>
</dbReference>
<dbReference type="GO" id="GO:0046872">
    <property type="term" value="F:metal ion binding"/>
    <property type="evidence" value="ECO:0007669"/>
    <property type="project" value="UniProtKB-KW"/>
</dbReference>
<dbReference type="InterPro" id="IPR013759">
    <property type="entry name" value="Topo_IIA_B_C"/>
</dbReference>
<dbReference type="GO" id="GO:0000712">
    <property type="term" value="P:resolution of meiotic recombination intermediates"/>
    <property type="evidence" value="ECO:0007669"/>
    <property type="project" value="TreeGrafter"/>
</dbReference>
<keyword evidence="6" id="KW-0547">Nucleotide-binding</keyword>
<dbReference type="EC" id="5.6.2.2" evidence="4"/>
<evidence type="ECO:0000256" key="13">
    <source>
        <dbReference type="SAM" id="MobiDB-lite"/>
    </source>
</evidence>
<dbReference type="Pfam" id="PF00521">
    <property type="entry name" value="DNA_topoisoIV"/>
    <property type="match status" value="2"/>
</dbReference>
<evidence type="ECO:0000259" key="14">
    <source>
        <dbReference type="PROSITE" id="PS52040"/>
    </source>
</evidence>
<evidence type="ECO:0000256" key="11">
    <source>
        <dbReference type="PROSITE-ProRule" id="PRU01384"/>
    </source>
</evidence>
<dbReference type="GO" id="GO:0003677">
    <property type="term" value="F:DNA binding"/>
    <property type="evidence" value="ECO:0007669"/>
    <property type="project" value="UniProtKB-UniRule"/>
</dbReference>
<evidence type="ECO:0000256" key="9">
    <source>
        <dbReference type="ARBA" id="ARBA00023125"/>
    </source>
</evidence>
<sequence length="731" mass="84017">MATNRPRLRSTTTDNRILSYLDFKQNEELKKTLKDANLAGTANSGDCTLILTLGANAKAFANEELKKTLKDANLAGTANSGDCTLILTLGANAKAFAMAGLSVVGQDYYGVFPLREDAEIQNIKKILGLQHGKIYENAKELRYGHLMIMAYQDDDGSQFKGLLINFLHSFWPSLLKVPNFMRELITPHLLVKKTKQLFLFYTVPEYWAWVETLRNKTYRIKYYKELETVKRKQDGDAIELAFSMKKIEARMDWLRAPQDGTYIDSKEKRIRYRDFINKEFKQYLVARLQRSIPSLVDGLKLDQRKILFCAFKKPIILENDVNEFSRNVSEHSAYHHGEASLVGTIKGMAQNYVGSNNINLFQMGGYHASGGFIFTQLSPITRYLFHKADELVLNYLNNDGRSIEPAWFIPIIPMVLVNGSAGTGPGWSSFIPKYNPRDIIANLKRLLYGEAMVPMHPWYKGFKGTIQRASKDSGYPGWKWIREYDEFLKAASQYGKDKTPLIKAYKMHSGKIKNTARDMRLFDANGEIKKYDTPEQILEDFFHHRLDFYEKRRTAQLDELKNALLLLPNKVRFIREFHEGKINLVNKEDDEICAELKVKGFASLPKETVQEPTIAGAVDHVGREEYEYLLSMTATYKSFSYKNMQRLEQEIDAKKQEFEELTKSNSKSLWLRDLDALDHQLDEEYPLARMPKINDDESSLEIAEEAPKKKAPAKRAAARPQTANKKRQRCD</sequence>
<evidence type="ECO:0000256" key="5">
    <source>
        <dbReference type="ARBA" id="ARBA00022723"/>
    </source>
</evidence>
<keyword evidence="8" id="KW-0799">Topoisomerase</keyword>
<dbReference type="Gene3D" id="3.40.50.670">
    <property type="match status" value="1"/>
</dbReference>
<dbReference type="InterPro" id="IPR001154">
    <property type="entry name" value="TopoII_euk"/>
</dbReference>
<comment type="catalytic activity">
    <reaction evidence="1">
        <text>ATP-dependent breakage, passage and rejoining of double-stranded DNA.</text>
        <dbReference type="EC" id="5.6.2.2"/>
    </reaction>
</comment>
<comment type="caution">
    <text evidence="11">Lacks conserved residue(s) required for the propagation of feature annotation.</text>
</comment>
<keyword evidence="10 15" id="KW-0413">Isomerase</keyword>
<dbReference type="SMART" id="SM00434">
    <property type="entry name" value="TOP4c"/>
    <property type="match status" value="1"/>
</dbReference>
<dbReference type="Proteomes" id="UP000245207">
    <property type="component" value="Unassembled WGS sequence"/>
</dbReference>
<dbReference type="GO" id="GO:0003918">
    <property type="term" value="F:DNA topoisomerase type II (double strand cut, ATP-hydrolyzing) activity"/>
    <property type="evidence" value="ECO:0007669"/>
    <property type="project" value="UniProtKB-EC"/>
</dbReference>
<name>A0A2U1LV94_ARTAN</name>
<dbReference type="InterPro" id="IPR013758">
    <property type="entry name" value="Topo_IIA_A/C_ab"/>
</dbReference>
<evidence type="ECO:0000256" key="8">
    <source>
        <dbReference type="ARBA" id="ARBA00023029"/>
    </source>
</evidence>
<dbReference type="FunFam" id="3.40.50.670:FF:000001">
    <property type="entry name" value="DNA topoisomerase 2"/>
    <property type="match status" value="1"/>
</dbReference>
<dbReference type="InterPro" id="IPR050634">
    <property type="entry name" value="DNA_Topoisomerase_II"/>
</dbReference>
<dbReference type="PRINTS" id="PR01158">
    <property type="entry name" value="TOPISMRASEII"/>
</dbReference>
<dbReference type="OrthoDB" id="276498at2759"/>
<evidence type="ECO:0000256" key="2">
    <source>
        <dbReference type="ARBA" id="ARBA00001946"/>
    </source>
</evidence>
<accession>A0A2U1LV94</accession>
<dbReference type="InterPro" id="IPR013760">
    <property type="entry name" value="Topo_IIA-like_dom_sf"/>
</dbReference>
<dbReference type="InterPro" id="IPR031660">
    <property type="entry name" value="TOPRIM_C"/>
</dbReference>
<dbReference type="AlphaFoldDB" id="A0A2U1LV94"/>
<evidence type="ECO:0000256" key="3">
    <source>
        <dbReference type="ARBA" id="ARBA00011080"/>
    </source>
</evidence>
<protein>
    <recommendedName>
        <fullName evidence="4">DNA topoisomerase (ATP-hydrolyzing)</fullName>
        <ecNumber evidence="4">5.6.2.2</ecNumber>
    </recommendedName>
</protein>
<keyword evidence="5" id="KW-0479">Metal-binding</keyword>
<feature type="coiled-coil region" evidence="12">
    <location>
        <begin position="637"/>
        <end position="664"/>
    </location>
</feature>
<keyword evidence="16" id="KW-1185">Reference proteome</keyword>